<evidence type="ECO:0000259" key="4">
    <source>
        <dbReference type="Pfam" id="PF02954"/>
    </source>
</evidence>
<dbReference type="PANTHER" id="PTHR47918">
    <property type="entry name" value="DNA-BINDING PROTEIN FIS"/>
    <property type="match status" value="1"/>
</dbReference>
<dbReference type="InterPro" id="IPR009057">
    <property type="entry name" value="Homeodomain-like_sf"/>
</dbReference>
<accession>A0A451G593</accession>
<dbReference type="EMBL" id="CP035033">
    <property type="protein sequence ID" value="QAB14672.1"/>
    <property type="molecule type" value="Genomic_DNA"/>
</dbReference>
<sequence length="87" mass="10114">MTSKKTQTPADHALCTHVTNTLTNYFETLQDEVPSDVYQMVISQVERPMIEFVLHKTEFNQTRSAEILGINRNTLRKKIQQYKITQA</sequence>
<dbReference type="InterPro" id="IPR002197">
    <property type="entry name" value="HTH_Fis"/>
</dbReference>
<evidence type="ECO:0000313" key="5">
    <source>
        <dbReference type="EMBL" id="QAB14672.1"/>
    </source>
</evidence>
<dbReference type="Proteomes" id="UP000285478">
    <property type="component" value="Chromosome"/>
</dbReference>
<dbReference type="PRINTS" id="PR01590">
    <property type="entry name" value="HTHFIS"/>
</dbReference>
<evidence type="ECO:0000256" key="1">
    <source>
        <dbReference type="ARBA" id="ARBA00008559"/>
    </source>
</evidence>
<feature type="domain" description="DNA binding HTH" evidence="4">
    <location>
        <begin position="43"/>
        <end position="82"/>
    </location>
</feature>
<dbReference type="Pfam" id="PF02954">
    <property type="entry name" value="HTH_8"/>
    <property type="match status" value="1"/>
</dbReference>
<reference evidence="5 6" key="1">
    <citation type="journal article" date="2018" name="Environ. Microbiol.">
        <title>Genomes of ubiquitous marine and hypersaline Hydrogenovibrio, Thiomicrorhabdus and Thiomicrospira spp. encode a diversity of mechanisms to sustain chemolithoautotrophy in heterogeneous environments.</title>
        <authorList>
            <person name="Scott K.M."/>
            <person name="Williams J."/>
            <person name="Porter C.M.B."/>
            <person name="Russel S."/>
            <person name="Harmer T.L."/>
            <person name="Paul J.H."/>
            <person name="Antonen K.M."/>
            <person name="Bridges M.K."/>
            <person name="Camper G.J."/>
            <person name="Campla C.K."/>
            <person name="Casella L.G."/>
            <person name="Chase E."/>
            <person name="Conrad J.W."/>
            <person name="Cruz M.C."/>
            <person name="Dunlap D.S."/>
            <person name="Duran L."/>
            <person name="Fahsbender E.M."/>
            <person name="Goldsmith D.B."/>
            <person name="Keeley R.F."/>
            <person name="Kondoff M.R."/>
            <person name="Kussy B.I."/>
            <person name="Lane M.K."/>
            <person name="Lawler S."/>
            <person name="Leigh B.A."/>
            <person name="Lewis C."/>
            <person name="Lostal L.M."/>
            <person name="Marking D."/>
            <person name="Mancera P.A."/>
            <person name="McClenthan E.C."/>
            <person name="McIntyre E.A."/>
            <person name="Mine J.A."/>
            <person name="Modi S."/>
            <person name="Moore B.D."/>
            <person name="Morgan W.A."/>
            <person name="Nelson K.M."/>
            <person name="Nguyen K.N."/>
            <person name="Ogburn N."/>
            <person name="Parrino D.G."/>
            <person name="Pedapudi A.D."/>
            <person name="Pelham R.P."/>
            <person name="Preece A.M."/>
            <person name="Rampersad E.A."/>
            <person name="Richardson J.C."/>
            <person name="Rodgers C.M."/>
            <person name="Schaffer B.L."/>
            <person name="Sheridan N.E."/>
            <person name="Solone M.R."/>
            <person name="Staley Z.R."/>
            <person name="Tabuchi M."/>
            <person name="Waide R.J."/>
            <person name="Wanjugi P.W."/>
            <person name="Young S."/>
            <person name="Clum A."/>
            <person name="Daum C."/>
            <person name="Huntemann M."/>
            <person name="Ivanova N."/>
            <person name="Kyrpides N."/>
            <person name="Mikhailova N."/>
            <person name="Palaniappan K."/>
            <person name="Pillay M."/>
            <person name="Reddy T.B.K."/>
            <person name="Shapiro N."/>
            <person name="Stamatis D."/>
            <person name="Varghese N."/>
            <person name="Woyke T."/>
            <person name="Boden R."/>
            <person name="Freyermuth S.K."/>
            <person name="Kerfeld C.A."/>
        </authorList>
    </citation>
    <scope>NUCLEOTIDE SEQUENCE [LARGE SCALE GENOMIC DNA]</scope>
    <source>
        <strain evidence="5 6">JR-2</strain>
    </source>
</reference>
<dbReference type="SUPFAM" id="SSF46689">
    <property type="entry name" value="Homeodomain-like"/>
    <property type="match status" value="1"/>
</dbReference>
<keyword evidence="2" id="KW-0238">DNA-binding</keyword>
<dbReference type="Gene3D" id="1.10.10.60">
    <property type="entry name" value="Homeodomain-like"/>
    <property type="match status" value="1"/>
</dbReference>
<dbReference type="RefSeq" id="WP_029939723.1">
    <property type="nucleotide sequence ID" value="NZ_CP035033.1"/>
</dbReference>
<dbReference type="AlphaFoldDB" id="A0A451G593"/>
<evidence type="ECO:0000313" key="6">
    <source>
        <dbReference type="Proteomes" id="UP000285478"/>
    </source>
</evidence>
<keyword evidence="6" id="KW-1185">Reference proteome</keyword>
<evidence type="ECO:0000256" key="3">
    <source>
        <dbReference type="ARBA" id="ARBA00029540"/>
    </source>
</evidence>
<comment type="similarity">
    <text evidence="1">Belongs to the transcriptional regulatory Fis family.</text>
</comment>
<gene>
    <name evidence="5" type="ORF">EPV75_02805</name>
</gene>
<name>A0A451G593_9GAMM</name>
<dbReference type="InterPro" id="IPR005412">
    <property type="entry name" value="Fis_DNA-bd"/>
</dbReference>
<dbReference type="PANTHER" id="PTHR47918:SF1">
    <property type="entry name" value="DNA-BINDING PROTEIN FIS"/>
    <property type="match status" value="1"/>
</dbReference>
<dbReference type="InterPro" id="IPR050207">
    <property type="entry name" value="Trans_regulatory_Fis"/>
</dbReference>
<dbReference type="GO" id="GO:0043565">
    <property type="term" value="F:sequence-specific DNA binding"/>
    <property type="evidence" value="ECO:0007669"/>
    <property type="project" value="InterPro"/>
</dbReference>
<protein>
    <recommendedName>
        <fullName evidence="3">Putative Fis-like DNA-binding protein</fullName>
    </recommendedName>
</protein>
<dbReference type="PIRSF" id="PIRSF002097">
    <property type="entry name" value="DNA-binding_Fis"/>
    <property type="match status" value="1"/>
</dbReference>
<dbReference type="GO" id="GO:0006355">
    <property type="term" value="P:regulation of DNA-templated transcription"/>
    <property type="evidence" value="ECO:0007669"/>
    <property type="project" value="InterPro"/>
</dbReference>
<proteinExistence type="inferred from homology"/>
<dbReference type="KEGG" id="htr:EPV75_02805"/>
<evidence type="ECO:0000256" key="2">
    <source>
        <dbReference type="ARBA" id="ARBA00023125"/>
    </source>
</evidence>
<organism evidence="5 6">
    <name type="scientific">Hydrogenovibrio thermophilus</name>
    <dbReference type="NCBI Taxonomy" id="265883"/>
    <lineage>
        <taxon>Bacteria</taxon>
        <taxon>Pseudomonadati</taxon>
        <taxon>Pseudomonadota</taxon>
        <taxon>Gammaproteobacteria</taxon>
        <taxon>Thiotrichales</taxon>
        <taxon>Piscirickettsiaceae</taxon>
        <taxon>Hydrogenovibrio</taxon>
    </lineage>
</organism>